<accession>A0A8S9ZM04</accession>
<evidence type="ECO:0000313" key="2">
    <source>
        <dbReference type="Proteomes" id="UP000605970"/>
    </source>
</evidence>
<protein>
    <submittedName>
        <fullName evidence="1">ATP-citrate synthase</fullName>
    </submittedName>
</protein>
<proteinExistence type="predicted"/>
<dbReference type="EMBL" id="JABEBT010000057">
    <property type="protein sequence ID" value="KAF7634479.1"/>
    <property type="molecule type" value="Genomic_DNA"/>
</dbReference>
<name>A0A8S9ZM04_9BILA</name>
<dbReference type="OrthoDB" id="3261737at2759"/>
<evidence type="ECO:0000313" key="1">
    <source>
        <dbReference type="EMBL" id="KAF7634479.1"/>
    </source>
</evidence>
<reference evidence="1" key="1">
    <citation type="journal article" date="2020" name="Ecol. Evol.">
        <title>Genome structure and content of the rice root-knot nematode (Meloidogyne graminicola).</title>
        <authorList>
            <person name="Phan N.T."/>
            <person name="Danchin E.G.J."/>
            <person name="Klopp C."/>
            <person name="Perfus-Barbeoch L."/>
            <person name="Kozlowski D.K."/>
            <person name="Koutsovoulos G.D."/>
            <person name="Lopez-Roques C."/>
            <person name="Bouchez O."/>
            <person name="Zahm M."/>
            <person name="Besnard G."/>
            <person name="Bellafiore S."/>
        </authorList>
    </citation>
    <scope>NUCLEOTIDE SEQUENCE</scope>
    <source>
        <strain evidence="1">VN-18</strain>
    </source>
</reference>
<keyword evidence="2" id="KW-1185">Reference proteome</keyword>
<sequence>MTATKTGDGKSNEMTQKFIASIIWDKHGMMDFDYVCRRESPSVVASTYPFTGDHKQKVLFWTNELLVPLINQWLLLFVHIQMLQ</sequence>
<dbReference type="AlphaFoldDB" id="A0A8S9ZM04"/>
<gene>
    <name evidence="1" type="ORF">Mgra_00006148</name>
</gene>
<organism evidence="1 2">
    <name type="scientific">Meloidogyne graminicola</name>
    <dbReference type="NCBI Taxonomy" id="189291"/>
    <lineage>
        <taxon>Eukaryota</taxon>
        <taxon>Metazoa</taxon>
        <taxon>Ecdysozoa</taxon>
        <taxon>Nematoda</taxon>
        <taxon>Chromadorea</taxon>
        <taxon>Rhabditida</taxon>
        <taxon>Tylenchina</taxon>
        <taxon>Tylenchomorpha</taxon>
        <taxon>Tylenchoidea</taxon>
        <taxon>Meloidogynidae</taxon>
        <taxon>Meloidogyninae</taxon>
        <taxon>Meloidogyne</taxon>
    </lineage>
</organism>
<dbReference type="Gene3D" id="3.40.50.720">
    <property type="entry name" value="NAD(P)-binding Rossmann-like Domain"/>
    <property type="match status" value="1"/>
</dbReference>
<comment type="caution">
    <text evidence="1">The sequence shown here is derived from an EMBL/GenBank/DDBJ whole genome shotgun (WGS) entry which is preliminary data.</text>
</comment>
<dbReference type="Proteomes" id="UP000605970">
    <property type="component" value="Unassembled WGS sequence"/>
</dbReference>